<evidence type="ECO:0000313" key="1">
    <source>
        <dbReference type="EMBL" id="KAK1744253.1"/>
    </source>
</evidence>
<reference evidence="1" key="1">
    <citation type="submission" date="2023-06" db="EMBL/GenBank/DDBJ databases">
        <title>Survivors Of The Sea: Transcriptome response of Skeletonema marinoi to long-term dormancy.</title>
        <authorList>
            <person name="Pinder M.I.M."/>
            <person name="Kourtchenko O."/>
            <person name="Robertson E.K."/>
            <person name="Larsson T."/>
            <person name="Maumus F."/>
            <person name="Osuna-Cruz C.M."/>
            <person name="Vancaester E."/>
            <person name="Stenow R."/>
            <person name="Vandepoele K."/>
            <person name="Ploug H."/>
            <person name="Bruchert V."/>
            <person name="Godhe A."/>
            <person name="Topel M."/>
        </authorList>
    </citation>
    <scope>NUCLEOTIDE SEQUENCE</scope>
    <source>
        <strain evidence="1">R05AC</strain>
    </source>
</reference>
<accession>A0AAD9DG18</accession>
<comment type="caution">
    <text evidence="1">The sequence shown here is derived from an EMBL/GenBank/DDBJ whole genome shotgun (WGS) entry which is preliminary data.</text>
</comment>
<proteinExistence type="predicted"/>
<keyword evidence="2" id="KW-1185">Reference proteome</keyword>
<dbReference type="AlphaFoldDB" id="A0AAD9DG18"/>
<dbReference type="Proteomes" id="UP001224775">
    <property type="component" value="Unassembled WGS sequence"/>
</dbReference>
<evidence type="ECO:0000313" key="2">
    <source>
        <dbReference type="Proteomes" id="UP001224775"/>
    </source>
</evidence>
<protein>
    <submittedName>
        <fullName evidence="1">Uncharacterized protein</fullName>
    </submittedName>
</protein>
<sequence length="156" mass="17601">MDLTARQQPRTFWELLRCCKKDAADGDGDDFHNTTSSQVCRSTLDKDLSVSTTLDSPQTQSTLEADEDGQIFNDDINEVAREEADIIKQSSSSIEKEWHQQSIKAAIDNNEKPTDEFKDESFDDASVIFDNLTDFAEQLHQEVDTAVSNMVDALYQ</sequence>
<dbReference type="EMBL" id="JATAAI010000007">
    <property type="protein sequence ID" value="KAK1744253.1"/>
    <property type="molecule type" value="Genomic_DNA"/>
</dbReference>
<name>A0AAD9DG18_9STRA</name>
<organism evidence="1 2">
    <name type="scientific">Skeletonema marinoi</name>
    <dbReference type="NCBI Taxonomy" id="267567"/>
    <lineage>
        <taxon>Eukaryota</taxon>
        <taxon>Sar</taxon>
        <taxon>Stramenopiles</taxon>
        <taxon>Ochrophyta</taxon>
        <taxon>Bacillariophyta</taxon>
        <taxon>Coscinodiscophyceae</taxon>
        <taxon>Thalassiosirophycidae</taxon>
        <taxon>Thalassiosirales</taxon>
        <taxon>Skeletonemataceae</taxon>
        <taxon>Skeletonema</taxon>
        <taxon>Skeletonema marinoi-dohrnii complex</taxon>
    </lineage>
</organism>
<gene>
    <name evidence="1" type="ORF">QTG54_004786</name>
</gene>